<evidence type="ECO:0000256" key="4">
    <source>
        <dbReference type="ARBA" id="ARBA00023163"/>
    </source>
</evidence>
<dbReference type="HOGENOM" id="CLU_060699_1_4_9"/>
<keyword evidence="8" id="KW-1185">Reference proteome</keyword>
<comment type="caution">
    <text evidence="7">The sequence shown here is derived from an EMBL/GenBank/DDBJ whole genome shotgun (WGS) entry which is preliminary data.</text>
</comment>
<dbReference type="InterPro" id="IPR050313">
    <property type="entry name" value="Carb_Metab_HTH_regulators"/>
</dbReference>
<evidence type="ECO:0000256" key="5">
    <source>
        <dbReference type="ARBA" id="ARBA00024937"/>
    </source>
</evidence>
<keyword evidence="3" id="KW-0805">Transcription regulation</keyword>
<sequence length="278" mass="30667">MDATLNRRYMSVSIFICVKGVNIMFLEERQELIVRMVERDGKVKVKELSAKFKVTEDCIRKDLGSLERQGRLKRTYGGAVKLTQSVHMIEVSRHRHMDVEAKRRIAQAAVSLIHDKDMVFLDVSTSNLAIAELLMKSDRDLTVVTNMVDVLGVLARNPRIELIFAGGQINRGRDGFWGGMTQDFIGKLKPDIAFVGAVGVNVKANSVSTYDIDDGLNKATIIARSKRSYVLAEARKLAADGNYDYAPLNSLSGLVTDTEPPSDIRAAAADLGVDVVLP</sequence>
<evidence type="ECO:0000256" key="2">
    <source>
        <dbReference type="ARBA" id="ARBA00022491"/>
    </source>
</evidence>
<dbReference type="EMBL" id="ACLA01000021">
    <property type="protein sequence ID" value="EEQ48224.1"/>
    <property type="molecule type" value="Genomic_DNA"/>
</dbReference>
<comment type="function">
    <text evidence="5">Repressor of the lactose catabolism operon. Galactose-6-phosphate is the inducer.</text>
</comment>
<dbReference type="InterPro" id="IPR037171">
    <property type="entry name" value="NagB/RpiA_transferase-like"/>
</dbReference>
<dbReference type="Gene3D" id="3.40.50.1360">
    <property type="match status" value="1"/>
</dbReference>
<evidence type="ECO:0000256" key="1">
    <source>
        <dbReference type="ARBA" id="ARBA00021390"/>
    </source>
</evidence>
<evidence type="ECO:0000313" key="7">
    <source>
        <dbReference type="EMBL" id="EEQ48224.1"/>
    </source>
</evidence>
<dbReference type="STRING" id="638302.HMPREF0908_1561"/>
<feature type="domain" description="HTH deoR-type" evidence="6">
    <location>
        <begin position="26"/>
        <end position="81"/>
    </location>
</feature>
<dbReference type="InterPro" id="IPR036388">
    <property type="entry name" value="WH-like_DNA-bd_sf"/>
</dbReference>
<dbReference type="GO" id="GO:0003700">
    <property type="term" value="F:DNA-binding transcription factor activity"/>
    <property type="evidence" value="ECO:0007669"/>
    <property type="project" value="InterPro"/>
</dbReference>
<name>C4V4M4_9FIRM</name>
<dbReference type="Pfam" id="PF00455">
    <property type="entry name" value="DeoRC"/>
    <property type="match status" value="1"/>
</dbReference>
<keyword evidence="4" id="KW-0804">Transcription</keyword>
<dbReference type="SUPFAM" id="SSF100950">
    <property type="entry name" value="NagB/RpiA/CoA transferase-like"/>
    <property type="match status" value="1"/>
</dbReference>
<dbReference type="Pfam" id="PF08220">
    <property type="entry name" value="HTH_DeoR"/>
    <property type="match status" value="1"/>
</dbReference>
<dbReference type="Proteomes" id="UP000005309">
    <property type="component" value="Unassembled WGS sequence"/>
</dbReference>
<dbReference type="SMART" id="SM00420">
    <property type="entry name" value="HTH_DEOR"/>
    <property type="match status" value="1"/>
</dbReference>
<dbReference type="InterPro" id="IPR036390">
    <property type="entry name" value="WH_DNA-bd_sf"/>
</dbReference>
<dbReference type="PANTHER" id="PTHR30363">
    <property type="entry name" value="HTH-TYPE TRANSCRIPTIONAL REGULATOR SRLR-RELATED"/>
    <property type="match status" value="1"/>
</dbReference>
<dbReference type="PROSITE" id="PS51000">
    <property type="entry name" value="HTH_DEOR_2"/>
    <property type="match status" value="1"/>
</dbReference>
<reference evidence="7 8" key="1">
    <citation type="submission" date="2009-04" db="EMBL/GenBank/DDBJ databases">
        <authorList>
            <person name="Qin X."/>
            <person name="Bachman B."/>
            <person name="Battles P."/>
            <person name="Bell A."/>
            <person name="Bess C."/>
            <person name="Bickham C."/>
            <person name="Chaboub L."/>
            <person name="Chen D."/>
            <person name="Coyle M."/>
            <person name="Deiros D.R."/>
            <person name="Dinh H."/>
            <person name="Forbes L."/>
            <person name="Fowler G."/>
            <person name="Francisco L."/>
            <person name="Fu Q."/>
            <person name="Gubbala S."/>
            <person name="Hale W."/>
            <person name="Han Y."/>
            <person name="Hemphill L."/>
            <person name="Highlander S.K."/>
            <person name="Hirani K."/>
            <person name="Hogues M."/>
            <person name="Jackson L."/>
            <person name="Jakkamsetti A."/>
            <person name="Javaid M."/>
            <person name="Jiang H."/>
            <person name="Korchina V."/>
            <person name="Kovar C."/>
            <person name="Lara F."/>
            <person name="Lee S."/>
            <person name="Mata R."/>
            <person name="Mathew T."/>
            <person name="Moen C."/>
            <person name="Morales K."/>
            <person name="Munidasa M."/>
            <person name="Nazareth L."/>
            <person name="Ngo R."/>
            <person name="Nguyen L."/>
            <person name="Okwuonu G."/>
            <person name="Ongeri F."/>
            <person name="Patil S."/>
            <person name="Petrosino J."/>
            <person name="Pham C."/>
            <person name="Pham P."/>
            <person name="Pu L.-L."/>
            <person name="Puazo M."/>
            <person name="Raj R."/>
            <person name="Reid J."/>
            <person name="Rouhana J."/>
            <person name="Saada N."/>
            <person name="Shang Y."/>
            <person name="Simmons D."/>
            <person name="Thornton R."/>
            <person name="Warren J."/>
            <person name="Weissenberger G."/>
            <person name="Zhang J."/>
            <person name="Zhang L."/>
            <person name="Zhou C."/>
            <person name="Zhu D."/>
            <person name="Muzny D."/>
            <person name="Worley K."/>
            <person name="Gibbs R."/>
        </authorList>
    </citation>
    <scope>NUCLEOTIDE SEQUENCE [LARGE SCALE GENOMIC DNA]</scope>
    <source>
        <strain evidence="7 8">ATCC 43531</strain>
    </source>
</reference>
<dbReference type="PANTHER" id="PTHR30363:SF4">
    <property type="entry name" value="GLYCEROL-3-PHOSPHATE REGULON REPRESSOR"/>
    <property type="match status" value="1"/>
</dbReference>
<organism evidence="7 8">
    <name type="scientific">Selenomonas flueggei ATCC 43531</name>
    <dbReference type="NCBI Taxonomy" id="638302"/>
    <lineage>
        <taxon>Bacteria</taxon>
        <taxon>Bacillati</taxon>
        <taxon>Bacillota</taxon>
        <taxon>Negativicutes</taxon>
        <taxon>Selenomonadales</taxon>
        <taxon>Selenomonadaceae</taxon>
        <taxon>Selenomonas</taxon>
    </lineage>
</organism>
<dbReference type="InterPro" id="IPR014036">
    <property type="entry name" value="DeoR-like_C"/>
</dbReference>
<dbReference type="SMART" id="SM01134">
    <property type="entry name" value="DeoRC"/>
    <property type="match status" value="1"/>
</dbReference>
<gene>
    <name evidence="7" type="ORF">HMPREF0908_1561</name>
</gene>
<dbReference type="InterPro" id="IPR001034">
    <property type="entry name" value="DeoR_HTH"/>
</dbReference>
<protein>
    <recommendedName>
        <fullName evidence="1">Lactose phosphotransferase system repressor</fullName>
    </recommendedName>
</protein>
<dbReference type="AlphaFoldDB" id="C4V4M4"/>
<accession>C4V4M4</accession>
<proteinExistence type="predicted"/>
<dbReference type="eggNOG" id="COG1349">
    <property type="taxonomic scope" value="Bacteria"/>
</dbReference>
<dbReference type="PRINTS" id="PR00037">
    <property type="entry name" value="HTHLACR"/>
</dbReference>
<evidence type="ECO:0000256" key="3">
    <source>
        <dbReference type="ARBA" id="ARBA00023015"/>
    </source>
</evidence>
<keyword evidence="2" id="KW-0678">Repressor</keyword>
<evidence type="ECO:0000313" key="8">
    <source>
        <dbReference type="Proteomes" id="UP000005309"/>
    </source>
</evidence>
<dbReference type="Gene3D" id="1.10.10.10">
    <property type="entry name" value="Winged helix-like DNA-binding domain superfamily/Winged helix DNA-binding domain"/>
    <property type="match status" value="1"/>
</dbReference>
<dbReference type="SUPFAM" id="SSF46785">
    <property type="entry name" value="Winged helix' DNA-binding domain"/>
    <property type="match status" value="1"/>
</dbReference>
<evidence type="ECO:0000259" key="6">
    <source>
        <dbReference type="PROSITE" id="PS51000"/>
    </source>
</evidence>